<keyword evidence="6" id="KW-0963">Cytoplasm</keyword>
<feature type="domain" description="Argininosuccinate lyase C-terminal" evidence="8">
    <location>
        <begin position="363"/>
        <end position="430"/>
    </location>
</feature>
<evidence type="ECO:0000256" key="1">
    <source>
        <dbReference type="ARBA" id="ARBA00004941"/>
    </source>
</evidence>
<keyword evidence="10" id="KW-1185">Reference proteome</keyword>
<dbReference type="eggNOG" id="COG0165">
    <property type="taxonomic scope" value="Bacteria"/>
</dbReference>
<dbReference type="GO" id="GO:0042450">
    <property type="term" value="P:L-arginine biosynthetic process via ornithine"/>
    <property type="evidence" value="ECO:0007669"/>
    <property type="project" value="UniProtKB-UniRule"/>
</dbReference>
<dbReference type="HOGENOM" id="CLU_027272_2_3_9"/>
<dbReference type="EMBL" id="AECS01000018">
    <property type="protein sequence ID" value="EFQ04467.1"/>
    <property type="molecule type" value="Genomic_DNA"/>
</dbReference>
<reference evidence="9 10" key="1">
    <citation type="submission" date="2010-08" db="EMBL/GenBank/DDBJ databases">
        <authorList>
            <person name="Weinstock G."/>
            <person name="Sodergren E."/>
            <person name="Clifton S."/>
            <person name="Fulton L."/>
            <person name="Fulton B."/>
            <person name="Courtney L."/>
            <person name="Fronick C."/>
            <person name="Harrison M."/>
            <person name="Strong C."/>
            <person name="Farmer C."/>
            <person name="Delahaunty K."/>
            <person name="Markovic C."/>
            <person name="Hall O."/>
            <person name="Minx P."/>
            <person name="Tomlinson C."/>
            <person name="Mitreva M."/>
            <person name="Hou S."/>
            <person name="Chen J."/>
            <person name="Wollam A."/>
            <person name="Pepin K.H."/>
            <person name="Johnson M."/>
            <person name="Bhonagiri V."/>
            <person name="Zhang X."/>
            <person name="Suruliraj S."/>
            <person name="Warren W."/>
            <person name="Chinwalla A."/>
            <person name="Mardis E.R."/>
            <person name="Wilson R.K."/>
        </authorList>
    </citation>
    <scope>NUCLEOTIDE SEQUENCE [LARGE SCALE GENOMIC DNA]</scope>
    <source>
        <strain evidence="9 10">F0359</strain>
    </source>
</reference>
<proteinExistence type="inferred from homology"/>
<dbReference type="PRINTS" id="PR00145">
    <property type="entry name" value="ARGSUCLYASE"/>
</dbReference>
<comment type="pathway">
    <text evidence="1 6">Amino-acid biosynthesis; L-arginine biosynthesis; L-arginine from L-ornithine and carbamoyl phosphate: step 3/3.</text>
</comment>
<dbReference type="PRINTS" id="PR00149">
    <property type="entry name" value="FUMRATELYASE"/>
</dbReference>
<sequence>MKLWGGRFTAETDKAVEAFTASIHFDRRMYAEDICGSIVHAEMLAKENIITQTDKKDIIEGLKKIYRLIEKDEFEFSDAAEDIHMSVEQKLTDMIGEGGKRLHTGRSRNDQVALDTHLYVRKAVTRTGKLLLRLQNSLLEAAKRYEDVIMPGYTHLQRAQPILFSHHMMAYFAMLSRDFKYLSLTRDLADMMPLGAGALAGTTWPLDQAYVAKRLKFTTLYENSLDAVSDRDYIIAFLEFGAQVMMHLSRLSEEYVLWSSAEFAFIELDDSHCTGSSIMPQKKNPDICELVRGKTGRFYGHLMALLTVMKGLPLAYNKDMQEDKEGLFDAVDNLHFALSVYADMIDKMTVCKDRMRAVLEGDFSDATDMADYLVRQGLPFREAHAVTGHAVRYCIEHGKVLKDLSLDELRTWSPVFSDDVYEALQIESCVRGRKTYSGTAPESVSRQCADGERLLRSEEAQISAWEDMDRHVYAILK</sequence>
<comment type="catalytic activity">
    <reaction evidence="6">
        <text>2-(N(omega)-L-arginino)succinate = fumarate + L-arginine</text>
        <dbReference type="Rhea" id="RHEA:24020"/>
        <dbReference type="ChEBI" id="CHEBI:29806"/>
        <dbReference type="ChEBI" id="CHEBI:32682"/>
        <dbReference type="ChEBI" id="CHEBI:57472"/>
        <dbReference type="EC" id="4.3.2.1"/>
    </reaction>
</comment>
<dbReference type="FunFam" id="1.10.275.10:FF:000002">
    <property type="entry name" value="Argininosuccinate lyase"/>
    <property type="match status" value="1"/>
</dbReference>
<keyword evidence="5 6" id="KW-0456">Lyase</keyword>
<keyword evidence="3 6" id="KW-0055">Arginine biosynthesis</keyword>
<dbReference type="InterPro" id="IPR024083">
    <property type="entry name" value="Fumarase/histidase_N"/>
</dbReference>
<comment type="caution">
    <text evidence="9">The sequence shown here is derived from an EMBL/GenBank/DDBJ whole genome shotgun (WGS) entry which is preliminary data.</text>
</comment>
<dbReference type="FunFam" id="1.20.200.10:FF:000015">
    <property type="entry name" value="argininosuccinate lyase isoform X2"/>
    <property type="match status" value="1"/>
</dbReference>
<evidence type="ECO:0000313" key="10">
    <source>
        <dbReference type="Proteomes" id="UP000003195"/>
    </source>
</evidence>
<dbReference type="GO" id="GO:0004056">
    <property type="term" value="F:argininosuccinate lyase activity"/>
    <property type="evidence" value="ECO:0007669"/>
    <property type="project" value="UniProtKB-UniRule"/>
</dbReference>
<dbReference type="UniPathway" id="UPA00068">
    <property type="reaction ID" value="UER00114"/>
</dbReference>
<comment type="similarity">
    <text evidence="6">Belongs to the lyase 1 family. Argininosuccinate lyase subfamily.</text>
</comment>
<dbReference type="HAMAP" id="MF_00006">
    <property type="entry name" value="Arg_succ_lyase"/>
    <property type="match status" value="1"/>
</dbReference>
<accession>E2ZB47</accession>
<keyword evidence="4 6" id="KW-0028">Amino-acid biosynthesis</keyword>
<dbReference type="InterPro" id="IPR022761">
    <property type="entry name" value="Fumarate_lyase_N"/>
</dbReference>
<dbReference type="AlphaFoldDB" id="E2ZB47"/>
<dbReference type="PANTHER" id="PTHR43814:SF1">
    <property type="entry name" value="ARGININOSUCCINATE LYASE"/>
    <property type="match status" value="1"/>
</dbReference>
<gene>
    <name evidence="6 9" type="primary">argH</name>
    <name evidence="9" type="ORF">HMPREF9429_00673</name>
</gene>
<dbReference type="InterPro" id="IPR008948">
    <property type="entry name" value="L-Aspartase-like"/>
</dbReference>
<name>E2ZB47_9FIRM</name>
<dbReference type="GO" id="GO:0005829">
    <property type="term" value="C:cytosol"/>
    <property type="evidence" value="ECO:0007669"/>
    <property type="project" value="TreeGrafter"/>
</dbReference>
<dbReference type="InterPro" id="IPR029419">
    <property type="entry name" value="Arg_succ_lyase_C"/>
</dbReference>
<dbReference type="Gene3D" id="1.10.275.10">
    <property type="entry name" value="Fumarase/aspartase (N-terminal domain)"/>
    <property type="match status" value="1"/>
</dbReference>
<dbReference type="InterPro" id="IPR009049">
    <property type="entry name" value="Argininosuccinate_lyase"/>
</dbReference>
<evidence type="ECO:0000256" key="6">
    <source>
        <dbReference type="HAMAP-Rule" id="MF_00006"/>
    </source>
</evidence>
<evidence type="ECO:0000259" key="8">
    <source>
        <dbReference type="Pfam" id="PF14698"/>
    </source>
</evidence>
<organism evidence="9 10">
    <name type="scientific">Megasphaera micronuciformis F0359</name>
    <dbReference type="NCBI Taxonomy" id="706434"/>
    <lineage>
        <taxon>Bacteria</taxon>
        <taxon>Bacillati</taxon>
        <taxon>Bacillota</taxon>
        <taxon>Negativicutes</taxon>
        <taxon>Veillonellales</taxon>
        <taxon>Veillonellaceae</taxon>
        <taxon>Megasphaera</taxon>
    </lineage>
</organism>
<dbReference type="NCBIfam" id="TIGR00838">
    <property type="entry name" value="argH"/>
    <property type="match status" value="1"/>
</dbReference>
<dbReference type="Gene3D" id="1.10.40.30">
    <property type="entry name" value="Fumarase/aspartase (C-terminal domain)"/>
    <property type="match status" value="1"/>
</dbReference>
<dbReference type="InterPro" id="IPR000362">
    <property type="entry name" value="Fumarate_lyase_fam"/>
</dbReference>
<evidence type="ECO:0000256" key="2">
    <source>
        <dbReference type="ARBA" id="ARBA00012338"/>
    </source>
</evidence>
<evidence type="ECO:0000313" key="9">
    <source>
        <dbReference type="EMBL" id="EFQ04467.1"/>
    </source>
</evidence>
<comment type="subcellular location">
    <subcellularLocation>
        <location evidence="6">Cytoplasm</location>
    </subcellularLocation>
</comment>
<dbReference type="RefSeq" id="WP_006941571.1">
    <property type="nucleotide sequence ID" value="NZ_GL538191.1"/>
</dbReference>
<dbReference type="EC" id="4.3.2.1" evidence="2 6"/>
<evidence type="ECO:0000256" key="4">
    <source>
        <dbReference type="ARBA" id="ARBA00022605"/>
    </source>
</evidence>
<dbReference type="PROSITE" id="PS00163">
    <property type="entry name" value="FUMARATE_LYASES"/>
    <property type="match status" value="1"/>
</dbReference>
<dbReference type="SUPFAM" id="SSF48557">
    <property type="entry name" value="L-aspartase-like"/>
    <property type="match status" value="1"/>
</dbReference>
<evidence type="ECO:0000256" key="3">
    <source>
        <dbReference type="ARBA" id="ARBA00022571"/>
    </source>
</evidence>
<dbReference type="OrthoDB" id="9769623at2"/>
<feature type="domain" description="Fumarate lyase N-terminal" evidence="7">
    <location>
        <begin position="6"/>
        <end position="300"/>
    </location>
</feature>
<dbReference type="Proteomes" id="UP000003195">
    <property type="component" value="Unassembled WGS sequence"/>
</dbReference>
<evidence type="ECO:0000256" key="5">
    <source>
        <dbReference type="ARBA" id="ARBA00023239"/>
    </source>
</evidence>
<dbReference type="CDD" id="cd01359">
    <property type="entry name" value="Argininosuccinate_lyase"/>
    <property type="match status" value="1"/>
</dbReference>
<dbReference type="STRING" id="706434.HMPREF9429_00673"/>
<dbReference type="Pfam" id="PF00206">
    <property type="entry name" value="Lyase_1"/>
    <property type="match status" value="1"/>
</dbReference>
<protein>
    <recommendedName>
        <fullName evidence="2 6">Argininosuccinate lyase</fullName>
        <shortName evidence="6">ASAL</shortName>
        <ecNumber evidence="2 6">4.3.2.1</ecNumber>
    </recommendedName>
    <alternativeName>
        <fullName evidence="6">Arginosuccinase</fullName>
    </alternativeName>
</protein>
<dbReference type="PANTHER" id="PTHR43814">
    <property type="entry name" value="ARGININOSUCCINATE LYASE"/>
    <property type="match status" value="1"/>
</dbReference>
<evidence type="ECO:0000259" key="7">
    <source>
        <dbReference type="Pfam" id="PF00206"/>
    </source>
</evidence>
<dbReference type="Pfam" id="PF14698">
    <property type="entry name" value="ASL_C2"/>
    <property type="match status" value="1"/>
</dbReference>
<dbReference type="InterPro" id="IPR020557">
    <property type="entry name" value="Fumarate_lyase_CS"/>
</dbReference>
<dbReference type="Gene3D" id="1.20.200.10">
    <property type="entry name" value="Fumarase/aspartase (Central domain)"/>
    <property type="match status" value="1"/>
</dbReference>
<dbReference type="FunFam" id="1.10.40.30:FF:000001">
    <property type="entry name" value="Argininosuccinate lyase"/>
    <property type="match status" value="1"/>
</dbReference>